<feature type="compositionally biased region" description="Basic residues" evidence="1">
    <location>
        <begin position="337"/>
        <end position="358"/>
    </location>
</feature>
<reference evidence="2" key="1">
    <citation type="journal article" date="2021" name="Genome Biol. Evol.">
        <title>The assembled and annotated genome of the fairy-ring fungus Marasmius oreades.</title>
        <authorList>
            <person name="Hiltunen M."/>
            <person name="Ament-Velasquez S.L."/>
            <person name="Johannesson H."/>
        </authorList>
    </citation>
    <scope>NUCLEOTIDE SEQUENCE</scope>
    <source>
        <strain evidence="2">03SP1</strain>
    </source>
</reference>
<protein>
    <submittedName>
        <fullName evidence="2">Uncharacterized protein</fullName>
    </submittedName>
</protein>
<dbReference type="GeneID" id="66076151"/>
<name>A0A9P7UTE6_9AGAR</name>
<evidence type="ECO:0000313" key="3">
    <source>
        <dbReference type="Proteomes" id="UP001049176"/>
    </source>
</evidence>
<feature type="compositionally biased region" description="Basic and acidic residues" evidence="1">
    <location>
        <begin position="406"/>
        <end position="424"/>
    </location>
</feature>
<feature type="compositionally biased region" description="Polar residues" evidence="1">
    <location>
        <begin position="86"/>
        <end position="96"/>
    </location>
</feature>
<evidence type="ECO:0000256" key="1">
    <source>
        <dbReference type="SAM" id="MobiDB-lite"/>
    </source>
</evidence>
<dbReference type="OrthoDB" id="2507743at2759"/>
<dbReference type="RefSeq" id="XP_043009863.1">
    <property type="nucleotide sequence ID" value="XM_043151783.1"/>
</dbReference>
<dbReference type="AlphaFoldDB" id="A0A9P7UTE6"/>
<feature type="region of interest" description="Disordered" evidence="1">
    <location>
        <begin position="315"/>
        <end position="433"/>
    </location>
</feature>
<feature type="region of interest" description="Disordered" evidence="1">
    <location>
        <begin position="177"/>
        <end position="250"/>
    </location>
</feature>
<keyword evidence="3" id="KW-1185">Reference proteome</keyword>
<dbReference type="KEGG" id="more:E1B28_007075"/>
<dbReference type="Proteomes" id="UP001049176">
    <property type="component" value="Chromosome 4"/>
</dbReference>
<proteinExistence type="predicted"/>
<dbReference type="EMBL" id="CM032184">
    <property type="protein sequence ID" value="KAG7093393.1"/>
    <property type="molecule type" value="Genomic_DNA"/>
</dbReference>
<feature type="compositionally biased region" description="Basic residues" evidence="1">
    <location>
        <begin position="220"/>
        <end position="238"/>
    </location>
</feature>
<gene>
    <name evidence="2" type="ORF">E1B28_007075</name>
</gene>
<organism evidence="2 3">
    <name type="scientific">Marasmius oreades</name>
    <name type="common">fairy-ring Marasmius</name>
    <dbReference type="NCBI Taxonomy" id="181124"/>
    <lineage>
        <taxon>Eukaryota</taxon>
        <taxon>Fungi</taxon>
        <taxon>Dikarya</taxon>
        <taxon>Basidiomycota</taxon>
        <taxon>Agaricomycotina</taxon>
        <taxon>Agaricomycetes</taxon>
        <taxon>Agaricomycetidae</taxon>
        <taxon>Agaricales</taxon>
        <taxon>Marasmiineae</taxon>
        <taxon>Marasmiaceae</taxon>
        <taxon>Marasmius</taxon>
    </lineage>
</organism>
<accession>A0A9P7UTE6</accession>
<feature type="compositionally biased region" description="Low complexity" evidence="1">
    <location>
        <begin position="360"/>
        <end position="384"/>
    </location>
</feature>
<comment type="caution">
    <text evidence="2">The sequence shown here is derived from an EMBL/GenBank/DDBJ whole genome shotgun (WGS) entry which is preliminary data.</text>
</comment>
<feature type="compositionally biased region" description="Basic and acidic residues" evidence="1">
    <location>
        <begin position="75"/>
        <end position="85"/>
    </location>
</feature>
<sequence length="433" mass="47257">MPFPFTFNFSVPGLSNPFYKPPIPQTLSRDVNEAFCQSSSITSRPEDEDDILNLTPNSTHLSQRQPSPQRNSKKRGWEPSYHESSHSMTQTTLASSSGYLDTPAKYRALAEGQLEETFQYIQNPGPEVDDALQPPAKRRRGLAGSIVSTALSAALIGTAVGLTVYRLWRDRGKAEPLAMTYEQPPPPPYSEAESRSRSLEKTSLPNAPPGLNVIPPTPVRRIHPHKPQRSTPRRRRVKAANLGFTSPSSNAVFPKPKAEFDFSFQSTSQSSSTSKQLANEVEVEDQMDWIGDKLSMLIEEGKRALGREVVVSSECAADEVDDGSGGWVEEHEDGGRGKSRSSSPRRVRRKESQRRLGIRHSPTSSHSGSLPSSPPFSSSTFPASQAMAYGSLGSTAVGSGSACESPEIRESMERARRKAMEARAARAAGAPFS</sequence>
<evidence type="ECO:0000313" key="2">
    <source>
        <dbReference type="EMBL" id="KAG7093393.1"/>
    </source>
</evidence>
<feature type="compositionally biased region" description="Polar residues" evidence="1">
    <location>
        <begin position="54"/>
        <end position="70"/>
    </location>
</feature>
<feature type="region of interest" description="Disordered" evidence="1">
    <location>
        <begin position="38"/>
        <end position="96"/>
    </location>
</feature>